<keyword evidence="2" id="KW-1185">Reference proteome</keyword>
<dbReference type="EMBL" id="DS113217">
    <property type="protein sequence ID" value="EAY18585.1"/>
    <property type="molecule type" value="Genomic_DNA"/>
</dbReference>
<gene>
    <name evidence="1" type="ORF">TVAG_462710</name>
</gene>
<protein>
    <submittedName>
        <fullName evidence="1">Uncharacterized protein</fullName>
    </submittedName>
</protein>
<dbReference type="KEGG" id="tva:5464098"/>
<dbReference type="InterPro" id="IPR016024">
    <property type="entry name" value="ARM-type_fold"/>
</dbReference>
<accession>A2DLY2</accession>
<proteinExistence type="predicted"/>
<dbReference type="InterPro" id="IPR011989">
    <property type="entry name" value="ARM-like"/>
</dbReference>
<dbReference type="SUPFAM" id="SSF48371">
    <property type="entry name" value="ARM repeat"/>
    <property type="match status" value="1"/>
</dbReference>
<dbReference type="Proteomes" id="UP000001542">
    <property type="component" value="Unassembled WGS sequence"/>
</dbReference>
<dbReference type="AlphaFoldDB" id="A2DLY2"/>
<reference evidence="1" key="2">
    <citation type="journal article" date="2007" name="Science">
        <title>Draft genome sequence of the sexually transmitted pathogen Trichomonas vaginalis.</title>
        <authorList>
            <person name="Carlton J.M."/>
            <person name="Hirt R.P."/>
            <person name="Silva J.C."/>
            <person name="Delcher A.L."/>
            <person name="Schatz M."/>
            <person name="Zhao Q."/>
            <person name="Wortman J.R."/>
            <person name="Bidwell S.L."/>
            <person name="Alsmark U.C.M."/>
            <person name="Besteiro S."/>
            <person name="Sicheritz-Ponten T."/>
            <person name="Noel C.J."/>
            <person name="Dacks J.B."/>
            <person name="Foster P.G."/>
            <person name="Simillion C."/>
            <person name="Van de Peer Y."/>
            <person name="Miranda-Saavedra D."/>
            <person name="Barton G.J."/>
            <person name="Westrop G.D."/>
            <person name="Mueller S."/>
            <person name="Dessi D."/>
            <person name="Fiori P.L."/>
            <person name="Ren Q."/>
            <person name="Paulsen I."/>
            <person name="Zhang H."/>
            <person name="Bastida-Corcuera F.D."/>
            <person name="Simoes-Barbosa A."/>
            <person name="Brown M.T."/>
            <person name="Hayes R.D."/>
            <person name="Mukherjee M."/>
            <person name="Okumura C.Y."/>
            <person name="Schneider R."/>
            <person name="Smith A.J."/>
            <person name="Vanacova S."/>
            <person name="Villalvazo M."/>
            <person name="Haas B.J."/>
            <person name="Pertea M."/>
            <person name="Feldblyum T.V."/>
            <person name="Utterback T.R."/>
            <person name="Shu C.L."/>
            <person name="Osoegawa K."/>
            <person name="de Jong P.J."/>
            <person name="Hrdy I."/>
            <person name="Horvathova L."/>
            <person name="Zubacova Z."/>
            <person name="Dolezal P."/>
            <person name="Malik S.B."/>
            <person name="Logsdon J.M. Jr."/>
            <person name="Henze K."/>
            <person name="Gupta A."/>
            <person name="Wang C.C."/>
            <person name="Dunne R.L."/>
            <person name="Upcroft J.A."/>
            <person name="Upcroft P."/>
            <person name="White O."/>
            <person name="Salzberg S.L."/>
            <person name="Tang P."/>
            <person name="Chiu C.-H."/>
            <person name="Lee Y.-S."/>
            <person name="Embley T.M."/>
            <person name="Coombs G.H."/>
            <person name="Mottram J.C."/>
            <person name="Tachezy J."/>
            <person name="Fraser-Liggett C.M."/>
            <person name="Johnson P.J."/>
        </authorList>
    </citation>
    <scope>NUCLEOTIDE SEQUENCE [LARGE SCALE GENOMIC DNA]</scope>
    <source>
        <strain evidence="1">G3</strain>
    </source>
</reference>
<organism evidence="1 2">
    <name type="scientific">Trichomonas vaginalis (strain ATCC PRA-98 / G3)</name>
    <dbReference type="NCBI Taxonomy" id="412133"/>
    <lineage>
        <taxon>Eukaryota</taxon>
        <taxon>Metamonada</taxon>
        <taxon>Parabasalia</taxon>
        <taxon>Trichomonadida</taxon>
        <taxon>Trichomonadidae</taxon>
        <taxon>Trichomonas</taxon>
    </lineage>
</organism>
<dbReference type="SMR" id="A2DLY2"/>
<dbReference type="InParanoid" id="A2DLY2"/>
<dbReference type="VEuPathDB" id="TrichDB:TVAG_462710"/>
<dbReference type="VEuPathDB" id="TrichDB:TVAGG3_1012590"/>
<evidence type="ECO:0000313" key="2">
    <source>
        <dbReference type="Proteomes" id="UP000001542"/>
    </source>
</evidence>
<evidence type="ECO:0000313" key="1">
    <source>
        <dbReference type="EMBL" id="EAY18585.1"/>
    </source>
</evidence>
<dbReference type="Gene3D" id="1.25.10.10">
    <property type="entry name" value="Leucine-rich Repeat Variant"/>
    <property type="match status" value="1"/>
</dbReference>
<reference evidence="1" key="1">
    <citation type="submission" date="2006-10" db="EMBL/GenBank/DDBJ databases">
        <authorList>
            <person name="Amadeo P."/>
            <person name="Zhao Q."/>
            <person name="Wortman J."/>
            <person name="Fraser-Liggett C."/>
            <person name="Carlton J."/>
        </authorList>
    </citation>
    <scope>NUCLEOTIDE SEQUENCE</scope>
    <source>
        <strain evidence="1">G3</strain>
    </source>
</reference>
<dbReference type="RefSeq" id="XP_001579571.1">
    <property type="nucleotide sequence ID" value="XM_001579521.1"/>
</dbReference>
<sequence length="466" mass="53708">MNPTKEKKEDVNLYEGNDEKEFLRMSPKKYQPSSRQKLQNTIKLIDSDNDADWTKAINCLMNNPEYITSEIIPRIFQIGSSEDNEMQLLVLEFLKQFVDGEDSDFGILIENNICDFLSQFLDLNDTFLYSYAIEILQKLCDASEDISKTIFESSLVENSYSSAELAIQTMESFSGDNSSDEFLEYCYIVEGTLRILQHYLPKLEKEMFTLLIALLSSPNQTQQTMSLDFIYYFSIKCSDEYLDHFIEMPAFNTVLNNHLLSTDLAKIRAGLFVIQSFISRNIEYIRHFMEVGLARLLASPPGMTKNESILFFKILIKLAEYDSSDYIDVLKSEAIIIKVNNAIAEGESFQLSKPAIIFVCTLGIRDDAIAAGLIEHIIEYYYKAIEYLTQLMQECELSLQSLILRFFVALINFIIGRDKEEATKILQALKFNEIIEGIESILENNNINDEMYETCHQIIDILQEYE</sequence>
<name>A2DLY2_TRIV3</name>